<keyword evidence="2" id="KW-1185">Reference proteome</keyword>
<organism evidence="1 2">
    <name type="scientific">Pocillopora damicornis</name>
    <name type="common">Cauliflower coral</name>
    <name type="synonym">Millepora damicornis</name>
    <dbReference type="NCBI Taxonomy" id="46731"/>
    <lineage>
        <taxon>Eukaryota</taxon>
        <taxon>Metazoa</taxon>
        <taxon>Cnidaria</taxon>
        <taxon>Anthozoa</taxon>
        <taxon>Hexacorallia</taxon>
        <taxon>Scleractinia</taxon>
        <taxon>Astrocoeniina</taxon>
        <taxon>Pocilloporidae</taxon>
        <taxon>Pocillopora</taxon>
    </lineage>
</organism>
<dbReference type="EMBL" id="RCHS01003788">
    <property type="protein sequence ID" value="RMX39735.1"/>
    <property type="molecule type" value="Genomic_DNA"/>
</dbReference>
<evidence type="ECO:0000313" key="1">
    <source>
        <dbReference type="EMBL" id="RMX39735.1"/>
    </source>
</evidence>
<proteinExistence type="predicted"/>
<protein>
    <submittedName>
        <fullName evidence="1">Uncharacterized protein</fullName>
    </submittedName>
</protein>
<dbReference type="AlphaFoldDB" id="A0A3M6TEA4"/>
<comment type="caution">
    <text evidence="1">The sequence shown here is derived from an EMBL/GenBank/DDBJ whole genome shotgun (WGS) entry which is preliminary data.</text>
</comment>
<evidence type="ECO:0000313" key="2">
    <source>
        <dbReference type="Proteomes" id="UP000275408"/>
    </source>
</evidence>
<gene>
    <name evidence="1" type="ORF">pdam_00022301</name>
</gene>
<accession>A0A3M6TEA4</accession>
<name>A0A3M6TEA4_POCDA</name>
<reference evidence="1 2" key="1">
    <citation type="journal article" date="2018" name="Sci. Rep.">
        <title>Comparative analysis of the Pocillopora damicornis genome highlights role of immune system in coral evolution.</title>
        <authorList>
            <person name="Cunning R."/>
            <person name="Bay R.A."/>
            <person name="Gillette P."/>
            <person name="Baker A.C."/>
            <person name="Traylor-Knowles N."/>
        </authorList>
    </citation>
    <scope>NUCLEOTIDE SEQUENCE [LARGE SCALE GENOMIC DNA]</scope>
    <source>
        <strain evidence="1">RSMAS</strain>
        <tissue evidence="1">Whole animal</tissue>
    </source>
</reference>
<dbReference type="Proteomes" id="UP000275408">
    <property type="component" value="Unassembled WGS sequence"/>
</dbReference>
<sequence>MVKIIRPSGNERARVEYARENQRALPVEGEPTLPFPRVEESARQHCTCNNTTYGGLQAIRRQPQMHDERFRRQLLHYNKTTGSIYKYIFIFCALNRHDKSFLEPLGVLSVRFPQIFRVPVVNWLSPGKVNDIVSMDNSDIFF</sequence>